<evidence type="ECO:0000313" key="2">
    <source>
        <dbReference type="Proteomes" id="UP001311915"/>
    </source>
</evidence>
<dbReference type="EMBL" id="JAWPEI010000008">
    <property type="protein sequence ID" value="KAK4718118.1"/>
    <property type="molecule type" value="Genomic_DNA"/>
</dbReference>
<name>A0AAV9KXL0_9SOLN</name>
<accession>A0AAV9KXL0</accession>
<reference evidence="1 2" key="1">
    <citation type="submission" date="2023-10" db="EMBL/GenBank/DDBJ databases">
        <title>Genome-Wide Identification Analysis in wild type Solanum Pinnatisectum Reveals Some Genes Defensing Phytophthora Infestans.</title>
        <authorList>
            <person name="Sun C."/>
        </authorList>
    </citation>
    <scope>NUCLEOTIDE SEQUENCE [LARGE SCALE GENOMIC DNA]</scope>
    <source>
        <strain evidence="1">LQN</strain>
        <tissue evidence="1">Leaf</tissue>
    </source>
</reference>
<proteinExistence type="predicted"/>
<gene>
    <name evidence="1" type="ORF">R3W88_016456</name>
</gene>
<comment type="caution">
    <text evidence="1">The sequence shown here is derived from an EMBL/GenBank/DDBJ whole genome shotgun (WGS) entry which is preliminary data.</text>
</comment>
<dbReference type="AlphaFoldDB" id="A0AAV9KXL0"/>
<keyword evidence="2" id="KW-1185">Reference proteome</keyword>
<organism evidence="1 2">
    <name type="scientific">Solanum pinnatisectum</name>
    <name type="common">tansyleaf nightshade</name>
    <dbReference type="NCBI Taxonomy" id="50273"/>
    <lineage>
        <taxon>Eukaryota</taxon>
        <taxon>Viridiplantae</taxon>
        <taxon>Streptophyta</taxon>
        <taxon>Embryophyta</taxon>
        <taxon>Tracheophyta</taxon>
        <taxon>Spermatophyta</taxon>
        <taxon>Magnoliopsida</taxon>
        <taxon>eudicotyledons</taxon>
        <taxon>Gunneridae</taxon>
        <taxon>Pentapetalae</taxon>
        <taxon>asterids</taxon>
        <taxon>lamiids</taxon>
        <taxon>Solanales</taxon>
        <taxon>Solanaceae</taxon>
        <taxon>Solanoideae</taxon>
        <taxon>Solaneae</taxon>
        <taxon>Solanum</taxon>
    </lineage>
</organism>
<sequence>MNFTLQMCKAEPSKRVTAKQDSKLPEKVARVPCLKFFFLRFDGGYVYRFDKKNK</sequence>
<dbReference type="Proteomes" id="UP001311915">
    <property type="component" value="Unassembled WGS sequence"/>
</dbReference>
<evidence type="ECO:0000313" key="1">
    <source>
        <dbReference type="EMBL" id="KAK4718118.1"/>
    </source>
</evidence>
<protein>
    <submittedName>
        <fullName evidence="1">Uncharacterized protein</fullName>
    </submittedName>
</protein>